<accession>A0A1I2CKR6</accession>
<dbReference type="AlphaFoldDB" id="A0A1I2CKR6"/>
<evidence type="ECO:0000256" key="8">
    <source>
        <dbReference type="ARBA" id="ARBA00023235"/>
    </source>
</evidence>
<dbReference type="InterPro" id="IPR011060">
    <property type="entry name" value="RibuloseP-bd_barrel"/>
</dbReference>
<sequence length="200" mass="22496">MRQSDNIRGVLAAEPDFIGYIFYPKSKRYVGENPTMEIFDLVPESTQKVAVFVNETVEQVQRICKQFTIAFAQLHGNESPEYCRQIKHAGIRVIKAFAVDQNFDFKSLNAYQTEVDYFLFDTKGKLPGGTGLKFDWSVLENYQLSVPFLLSGGIGPDDEAALNAFAHEQLVGLDINSGFELEPALKDEQKVKAFVEAIRS</sequence>
<evidence type="ECO:0000256" key="3">
    <source>
        <dbReference type="ARBA" id="ARBA00012572"/>
    </source>
</evidence>
<dbReference type="SUPFAM" id="SSF51366">
    <property type="entry name" value="Ribulose-phoshate binding barrel"/>
    <property type="match status" value="1"/>
</dbReference>
<organism evidence="11 12">
    <name type="scientific">Sunxiuqinia elliptica</name>
    <dbReference type="NCBI Taxonomy" id="655355"/>
    <lineage>
        <taxon>Bacteria</taxon>
        <taxon>Pseudomonadati</taxon>
        <taxon>Bacteroidota</taxon>
        <taxon>Bacteroidia</taxon>
        <taxon>Marinilabiliales</taxon>
        <taxon>Prolixibacteraceae</taxon>
        <taxon>Sunxiuqinia</taxon>
    </lineage>
</organism>
<dbReference type="CDD" id="cd00405">
    <property type="entry name" value="PRAI"/>
    <property type="match status" value="1"/>
</dbReference>
<evidence type="ECO:0000256" key="9">
    <source>
        <dbReference type="HAMAP-Rule" id="MF_00135"/>
    </source>
</evidence>
<dbReference type="Proteomes" id="UP000198964">
    <property type="component" value="Unassembled WGS sequence"/>
</dbReference>
<dbReference type="STRING" id="655355.SAMN05216283_101765"/>
<evidence type="ECO:0000256" key="2">
    <source>
        <dbReference type="ARBA" id="ARBA00004664"/>
    </source>
</evidence>
<comment type="catalytic activity">
    <reaction evidence="1 9">
        <text>N-(5-phospho-beta-D-ribosyl)anthranilate = 1-(2-carboxyphenylamino)-1-deoxy-D-ribulose 5-phosphate</text>
        <dbReference type="Rhea" id="RHEA:21540"/>
        <dbReference type="ChEBI" id="CHEBI:18277"/>
        <dbReference type="ChEBI" id="CHEBI:58613"/>
        <dbReference type="EC" id="5.3.1.24"/>
    </reaction>
</comment>
<feature type="domain" description="N-(5'phosphoribosyl) anthranilate isomerase (PRAI)" evidence="10">
    <location>
        <begin position="6"/>
        <end position="196"/>
    </location>
</feature>
<dbReference type="EC" id="5.3.1.24" evidence="3 9"/>
<name>A0A1I2CKR6_9BACT</name>
<comment type="pathway">
    <text evidence="2 9">Amino-acid biosynthesis; L-tryptophan biosynthesis; L-tryptophan from chorismate: step 3/5.</text>
</comment>
<dbReference type="Pfam" id="PF00697">
    <property type="entry name" value="PRAI"/>
    <property type="match status" value="1"/>
</dbReference>
<dbReference type="UniPathway" id="UPA00035">
    <property type="reaction ID" value="UER00042"/>
</dbReference>
<evidence type="ECO:0000256" key="4">
    <source>
        <dbReference type="ARBA" id="ARBA00022272"/>
    </source>
</evidence>
<dbReference type="InterPro" id="IPR013785">
    <property type="entry name" value="Aldolase_TIM"/>
</dbReference>
<dbReference type="PANTHER" id="PTHR42894:SF1">
    <property type="entry name" value="N-(5'-PHOSPHORIBOSYL)ANTHRANILATE ISOMERASE"/>
    <property type="match status" value="1"/>
</dbReference>
<evidence type="ECO:0000313" key="12">
    <source>
        <dbReference type="Proteomes" id="UP000198964"/>
    </source>
</evidence>
<dbReference type="GO" id="GO:0004640">
    <property type="term" value="F:phosphoribosylanthranilate isomerase activity"/>
    <property type="evidence" value="ECO:0007669"/>
    <property type="project" value="UniProtKB-UniRule"/>
</dbReference>
<evidence type="ECO:0000313" key="11">
    <source>
        <dbReference type="EMBL" id="SFE68999.1"/>
    </source>
</evidence>
<dbReference type="Gene3D" id="3.20.20.70">
    <property type="entry name" value="Aldolase class I"/>
    <property type="match status" value="1"/>
</dbReference>
<comment type="similarity">
    <text evidence="9">Belongs to the TrpF family.</text>
</comment>
<gene>
    <name evidence="9" type="primary">trpF</name>
    <name evidence="11" type="ORF">SAMN05216283_101765</name>
</gene>
<dbReference type="EMBL" id="FONW01000001">
    <property type="protein sequence ID" value="SFE68999.1"/>
    <property type="molecule type" value="Genomic_DNA"/>
</dbReference>
<dbReference type="GO" id="GO:0000162">
    <property type="term" value="P:L-tryptophan biosynthetic process"/>
    <property type="evidence" value="ECO:0007669"/>
    <property type="project" value="UniProtKB-UniRule"/>
</dbReference>
<dbReference type="HAMAP" id="MF_00135">
    <property type="entry name" value="PRAI"/>
    <property type="match status" value="1"/>
</dbReference>
<evidence type="ECO:0000259" key="10">
    <source>
        <dbReference type="Pfam" id="PF00697"/>
    </source>
</evidence>
<evidence type="ECO:0000256" key="7">
    <source>
        <dbReference type="ARBA" id="ARBA00023141"/>
    </source>
</evidence>
<evidence type="ECO:0000256" key="6">
    <source>
        <dbReference type="ARBA" id="ARBA00022822"/>
    </source>
</evidence>
<evidence type="ECO:0000256" key="1">
    <source>
        <dbReference type="ARBA" id="ARBA00001164"/>
    </source>
</evidence>
<reference evidence="11 12" key="1">
    <citation type="submission" date="2016-10" db="EMBL/GenBank/DDBJ databases">
        <authorList>
            <person name="de Groot N.N."/>
        </authorList>
    </citation>
    <scope>NUCLEOTIDE SEQUENCE [LARGE SCALE GENOMIC DNA]</scope>
    <source>
        <strain evidence="11 12">CGMCC 1.9156</strain>
    </source>
</reference>
<keyword evidence="8 9" id="KW-0413">Isomerase</keyword>
<keyword evidence="5 9" id="KW-0028">Amino-acid biosynthesis</keyword>
<keyword evidence="7 9" id="KW-0057">Aromatic amino acid biosynthesis</keyword>
<keyword evidence="12" id="KW-1185">Reference proteome</keyword>
<dbReference type="PANTHER" id="PTHR42894">
    <property type="entry name" value="N-(5'-PHOSPHORIBOSYL)ANTHRANILATE ISOMERASE"/>
    <property type="match status" value="1"/>
</dbReference>
<proteinExistence type="inferred from homology"/>
<protein>
    <recommendedName>
        <fullName evidence="4 9">N-(5'-phosphoribosyl)anthranilate isomerase</fullName>
        <shortName evidence="9">PRAI</shortName>
        <ecNumber evidence="3 9">5.3.1.24</ecNumber>
    </recommendedName>
</protein>
<dbReference type="InterPro" id="IPR044643">
    <property type="entry name" value="TrpF_fam"/>
</dbReference>
<dbReference type="InterPro" id="IPR001240">
    <property type="entry name" value="PRAI_dom"/>
</dbReference>
<evidence type="ECO:0000256" key="5">
    <source>
        <dbReference type="ARBA" id="ARBA00022605"/>
    </source>
</evidence>
<keyword evidence="6 9" id="KW-0822">Tryptophan biosynthesis</keyword>